<organism evidence="1 2">
    <name type="scientific">Alligator mississippiensis</name>
    <name type="common">American alligator</name>
    <dbReference type="NCBI Taxonomy" id="8496"/>
    <lineage>
        <taxon>Eukaryota</taxon>
        <taxon>Metazoa</taxon>
        <taxon>Chordata</taxon>
        <taxon>Craniata</taxon>
        <taxon>Vertebrata</taxon>
        <taxon>Euteleostomi</taxon>
        <taxon>Archelosauria</taxon>
        <taxon>Archosauria</taxon>
        <taxon>Crocodylia</taxon>
        <taxon>Alligatoridae</taxon>
        <taxon>Alligatorinae</taxon>
        <taxon>Alligator</taxon>
    </lineage>
</organism>
<dbReference type="AlphaFoldDB" id="A0A151PEE1"/>
<comment type="caution">
    <text evidence="1">The sequence shown here is derived from an EMBL/GenBank/DDBJ whole genome shotgun (WGS) entry which is preliminary data.</text>
</comment>
<evidence type="ECO:0000313" key="1">
    <source>
        <dbReference type="EMBL" id="KYO47115.1"/>
    </source>
</evidence>
<evidence type="ECO:0008006" key="3">
    <source>
        <dbReference type="Google" id="ProtNLM"/>
    </source>
</evidence>
<evidence type="ECO:0000313" key="2">
    <source>
        <dbReference type="Proteomes" id="UP000050525"/>
    </source>
</evidence>
<gene>
    <name evidence="1" type="ORF">Y1Q_0014025</name>
</gene>
<dbReference type="EMBL" id="AKHW03000483">
    <property type="protein sequence ID" value="KYO47115.1"/>
    <property type="molecule type" value="Genomic_DNA"/>
</dbReference>
<proteinExistence type="predicted"/>
<protein>
    <recommendedName>
        <fullName evidence="3">Reverse transcriptase domain-containing protein</fullName>
    </recommendedName>
</protein>
<dbReference type="PANTHER" id="PTHR47027">
    <property type="entry name" value="REVERSE TRANSCRIPTASE DOMAIN-CONTAINING PROTEIN"/>
    <property type="match status" value="1"/>
</dbReference>
<keyword evidence="2" id="KW-1185">Reference proteome</keyword>
<accession>A0A151PEE1</accession>
<name>A0A151PEE1_ALLMI</name>
<sequence length="176" mass="19852">MLTDAFHDCDTEIDISYWTDGKLFNLRMLQVKTKLQEVTVHDLLFADDCSLNAKSDSDIQWSMDHFSSACDNFGFIINTKKTEVMHQPAPGKPYIEPTTIVNGQTLQEVDKFTYLSSALSHAVCIKDETNARIAKASMASGRLCPNVWECRGISQQTKLKVYKAIMLPILMYACET</sequence>
<dbReference type="Proteomes" id="UP000050525">
    <property type="component" value="Unassembled WGS sequence"/>
</dbReference>
<reference evidence="1 2" key="1">
    <citation type="journal article" date="2012" name="Genome Biol.">
        <title>Sequencing three crocodilian genomes to illuminate the evolution of archosaurs and amniotes.</title>
        <authorList>
            <person name="St John J.A."/>
            <person name="Braun E.L."/>
            <person name="Isberg S.R."/>
            <person name="Miles L.G."/>
            <person name="Chong A.Y."/>
            <person name="Gongora J."/>
            <person name="Dalzell P."/>
            <person name="Moran C."/>
            <person name="Bed'hom B."/>
            <person name="Abzhanov A."/>
            <person name="Burgess S.C."/>
            <person name="Cooksey A.M."/>
            <person name="Castoe T.A."/>
            <person name="Crawford N.G."/>
            <person name="Densmore L.D."/>
            <person name="Drew J.C."/>
            <person name="Edwards S.V."/>
            <person name="Faircloth B.C."/>
            <person name="Fujita M.K."/>
            <person name="Greenwold M.J."/>
            <person name="Hoffmann F.G."/>
            <person name="Howard J.M."/>
            <person name="Iguchi T."/>
            <person name="Janes D.E."/>
            <person name="Khan S.Y."/>
            <person name="Kohno S."/>
            <person name="de Koning A.J."/>
            <person name="Lance S.L."/>
            <person name="McCarthy F.M."/>
            <person name="McCormack J.E."/>
            <person name="Merchant M.E."/>
            <person name="Peterson D.G."/>
            <person name="Pollock D.D."/>
            <person name="Pourmand N."/>
            <person name="Raney B.J."/>
            <person name="Roessler K.A."/>
            <person name="Sanford J.R."/>
            <person name="Sawyer R.H."/>
            <person name="Schmidt C.J."/>
            <person name="Triplett E.W."/>
            <person name="Tuberville T.D."/>
            <person name="Venegas-Anaya M."/>
            <person name="Howard J.T."/>
            <person name="Jarvis E.D."/>
            <person name="Guillette L.J.Jr."/>
            <person name="Glenn T.C."/>
            <person name="Green R.E."/>
            <person name="Ray D.A."/>
        </authorList>
    </citation>
    <scope>NUCLEOTIDE SEQUENCE [LARGE SCALE GENOMIC DNA]</scope>
    <source>
        <strain evidence="1">KSC_2009_1</strain>
    </source>
</reference>
<dbReference type="STRING" id="8496.A0A151PEE1"/>
<dbReference type="PANTHER" id="PTHR47027:SF26">
    <property type="entry name" value="REVERSE TRANSCRIPTASE DOMAIN-CONTAINING PROTEIN"/>
    <property type="match status" value="1"/>
</dbReference>